<evidence type="ECO:0000313" key="6">
    <source>
        <dbReference type="Proteomes" id="UP001595847"/>
    </source>
</evidence>
<evidence type="ECO:0000313" key="5">
    <source>
        <dbReference type="EMBL" id="MFC3995920.1"/>
    </source>
</evidence>
<reference evidence="6" key="1">
    <citation type="journal article" date="2019" name="Int. J. Syst. Evol. Microbiol.">
        <title>The Global Catalogue of Microorganisms (GCM) 10K type strain sequencing project: providing services to taxonomists for standard genome sequencing and annotation.</title>
        <authorList>
            <consortium name="The Broad Institute Genomics Platform"/>
            <consortium name="The Broad Institute Genome Sequencing Center for Infectious Disease"/>
            <person name="Wu L."/>
            <person name="Ma J."/>
        </authorList>
    </citation>
    <scope>NUCLEOTIDE SEQUENCE [LARGE SCALE GENOMIC DNA]</scope>
    <source>
        <strain evidence="6">TBRC 1826</strain>
    </source>
</reference>
<dbReference type="InterPro" id="IPR050582">
    <property type="entry name" value="HAD-like_SerB"/>
</dbReference>
<dbReference type="RefSeq" id="WP_378531505.1">
    <property type="nucleotide sequence ID" value="NZ_JBHSBH010000005.1"/>
</dbReference>
<keyword evidence="3 5" id="KW-0378">Hydrolase</keyword>
<keyword evidence="2" id="KW-0479">Metal-binding</keyword>
<accession>A0ABV8FIJ1</accession>
<dbReference type="Proteomes" id="UP001595847">
    <property type="component" value="Unassembled WGS sequence"/>
</dbReference>
<keyword evidence="4" id="KW-0460">Magnesium</keyword>
<dbReference type="InterPro" id="IPR036412">
    <property type="entry name" value="HAD-like_sf"/>
</dbReference>
<dbReference type="Pfam" id="PF12710">
    <property type="entry name" value="HAD"/>
    <property type="match status" value="1"/>
</dbReference>
<dbReference type="EMBL" id="JBHSBH010000005">
    <property type="protein sequence ID" value="MFC3995920.1"/>
    <property type="molecule type" value="Genomic_DNA"/>
</dbReference>
<name>A0ABV8FIJ1_9ACTN</name>
<sequence>MPAETAAPRALAFFDVDETLITIKSMFDFYDFFLAAIGHSEDEQARLREQARSLLKPGMPRKEGNRLFYRRFAGYSTAEVAKHGQAWFDKRLAEGGLFNGDVLAALRRHRAAGLNTVLVSGSFTACLDPVAEHAGADAVLCTRLEEQGGVYTGEVLRSMIGDGKARSARELITELGVSAADCHAYGDHTSDLELLTLVGHPVVVGDNAEMRTEAAANGWPVLEGLPAA</sequence>
<dbReference type="PANTHER" id="PTHR43344">
    <property type="entry name" value="PHOSPHOSERINE PHOSPHATASE"/>
    <property type="match status" value="1"/>
</dbReference>
<dbReference type="SUPFAM" id="SSF56784">
    <property type="entry name" value="HAD-like"/>
    <property type="match status" value="1"/>
</dbReference>
<dbReference type="Gene3D" id="1.20.1440.100">
    <property type="entry name" value="SG protein - dephosphorylation function"/>
    <property type="match status" value="1"/>
</dbReference>
<keyword evidence="6" id="KW-1185">Reference proteome</keyword>
<evidence type="ECO:0000256" key="3">
    <source>
        <dbReference type="ARBA" id="ARBA00022801"/>
    </source>
</evidence>
<gene>
    <name evidence="5" type="ORF">ACFOVU_08345</name>
</gene>
<dbReference type="InterPro" id="IPR006385">
    <property type="entry name" value="HAD_hydro_SerB1"/>
</dbReference>
<dbReference type="NCBIfam" id="TIGR01488">
    <property type="entry name" value="HAD-SF-IB"/>
    <property type="match status" value="1"/>
</dbReference>
<comment type="similarity">
    <text evidence="1">Belongs to the HAD-like hydrolase superfamily. SerB family.</text>
</comment>
<dbReference type="PANTHER" id="PTHR43344:SF13">
    <property type="entry name" value="PHOSPHATASE RV3661-RELATED"/>
    <property type="match status" value="1"/>
</dbReference>
<comment type="caution">
    <text evidence="5">The sequence shown here is derived from an EMBL/GenBank/DDBJ whole genome shotgun (WGS) entry which is preliminary data.</text>
</comment>
<dbReference type="Gene3D" id="3.40.50.1000">
    <property type="entry name" value="HAD superfamily/HAD-like"/>
    <property type="match status" value="1"/>
</dbReference>
<evidence type="ECO:0000256" key="1">
    <source>
        <dbReference type="ARBA" id="ARBA00009184"/>
    </source>
</evidence>
<protein>
    <submittedName>
        <fullName evidence="5">HAD family hydrolase</fullName>
    </submittedName>
</protein>
<evidence type="ECO:0000256" key="4">
    <source>
        <dbReference type="ARBA" id="ARBA00022842"/>
    </source>
</evidence>
<proteinExistence type="inferred from homology"/>
<organism evidence="5 6">
    <name type="scientific">Nocardiopsis sediminis</name>
    <dbReference type="NCBI Taxonomy" id="1778267"/>
    <lineage>
        <taxon>Bacteria</taxon>
        <taxon>Bacillati</taxon>
        <taxon>Actinomycetota</taxon>
        <taxon>Actinomycetes</taxon>
        <taxon>Streptosporangiales</taxon>
        <taxon>Nocardiopsidaceae</taxon>
        <taxon>Nocardiopsis</taxon>
    </lineage>
</organism>
<dbReference type="GO" id="GO:0016787">
    <property type="term" value="F:hydrolase activity"/>
    <property type="evidence" value="ECO:0007669"/>
    <property type="project" value="UniProtKB-KW"/>
</dbReference>
<dbReference type="InterPro" id="IPR023214">
    <property type="entry name" value="HAD_sf"/>
</dbReference>
<dbReference type="CDD" id="cd02612">
    <property type="entry name" value="HAD_PGPPase"/>
    <property type="match status" value="1"/>
</dbReference>
<evidence type="ECO:0000256" key="2">
    <source>
        <dbReference type="ARBA" id="ARBA00022723"/>
    </source>
</evidence>
<dbReference type="NCBIfam" id="TIGR01490">
    <property type="entry name" value="HAD-SF-IB-hyp1"/>
    <property type="match status" value="1"/>
</dbReference>